<feature type="coiled-coil region" evidence="1">
    <location>
        <begin position="207"/>
        <end position="267"/>
    </location>
</feature>
<keyword evidence="1" id="KW-0175">Coiled coil</keyword>
<reference evidence="3 4" key="1">
    <citation type="journal article" date="2024" name="Nat. Commun.">
        <title>Phylogenomics reveals the evolutionary origins of lichenization in chlorophyte algae.</title>
        <authorList>
            <person name="Puginier C."/>
            <person name="Libourel C."/>
            <person name="Otte J."/>
            <person name="Skaloud P."/>
            <person name="Haon M."/>
            <person name="Grisel S."/>
            <person name="Petersen M."/>
            <person name="Berrin J.G."/>
            <person name="Delaux P.M."/>
            <person name="Dal Grande F."/>
            <person name="Keller J."/>
        </authorList>
    </citation>
    <scope>NUCLEOTIDE SEQUENCE [LARGE SCALE GENOMIC DNA]</scope>
    <source>
        <strain evidence="3 4">SAG 2523</strain>
    </source>
</reference>
<accession>A0AAW1T413</accession>
<gene>
    <name evidence="3" type="ORF">WJX84_001965</name>
</gene>
<proteinExistence type="predicted"/>
<comment type="caution">
    <text evidence="3">The sequence shown here is derived from an EMBL/GenBank/DDBJ whole genome shotgun (WGS) entry which is preliminary data.</text>
</comment>
<dbReference type="AlphaFoldDB" id="A0AAW1T413"/>
<evidence type="ECO:0000313" key="3">
    <source>
        <dbReference type="EMBL" id="KAK9863628.1"/>
    </source>
</evidence>
<name>A0AAW1T413_9CHLO</name>
<organism evidence="3 4">
    <name type="scientific">Apatococcus fuscideae</name>
    <dbReference type="NCBI Taxonomy" id="2026836"/>
    <lineage>
        <taxon>Eukaryota</taxon>
        <taxon>Viridiplantae</taxon>
        <taxon>Chlorophyta</taxon>
        <taxon>core chlorophytes</taxon>
        <taxon>Trebouxiophyceae</taxon>
        <taxon>Chlorellales</taxon>
        <taxon>Chlorellaceae</taxon>
        <taxon>Apatococcus</taxon>
    </lineage>
</organism>
<evidence type="ECO:0000256" key="1">
    <source>
        <dbReference type="SAM" id="Coils"/>
    </source>
</evidence>
<feature type="region of interest" description="Disordered" evidence="2">
    <location>
        <begin position="284"/>
        <end position="303"/>
    </location>
</feature>
<evidence type="ECO:0008006" key="5">
    <source>
        <dbReference type="Google" id="ProtNLM"/>
    </source>
</evidence>
<evidence type="ECO:0000256" key="2">
    <source>
        <dbReference type="SAM" id="MobiDB-lite"/>
    </source>
</evidence>
<dbReference type="Proteomes" id="UP001485043">
    <property type="component" value="Unassembled WGS sequence"/>
</dbReference>
<sequence length="447" mass="49231">MTPVDQLELLIEPFRTAVLPHLPAGALAHLRCTCRLLQEVVDFHTGPSWSQAASQLIDPAMIPEAQHGLPVQAKLWAQGRIVAQLLSGDTSAERVHSCSITPSKHSKSPTVQFHGWAPTIGSIPHKLLMRTGVEWQVLDADSGQAVIVAEEGHRLMFVPSWCCKGTHLLLSEDVGNERLAIRVVHASTGHLIAAFEAKSWVFGSAKMNDLEAAVTKVEQEIDEVKAEIQTAVVQGRAEDARQLREKEEQLRKKEEQLREEKLSLLRAPGRFTLKQVMSAPLEQLPGRLSPCKSHSKTKPSAPRTFADILPWEGYVDEAGELEASLNDQDQRYQHSHISIRPGASIPAAADESEGEANTKQFAIKLYNNRLSRAVPTYYREKHSLEALQGCPGVVDLHMAGRLQETLYPCIATVFAGESVKHLSRPQYAAARKALSHLHAARAAHGDI</sequence>
<protein>
    <recommendedName>
        <fullName evidence="5">F-box domain-containing protein</fullName>
    </recommendedName>
</protein>
<evidence type="ECO:0000313" key="4">
    <source>
        <dbReference type="Proteomes" id="UP001485043"/>
    </source>
</evidence>
<keyword evidence="4" id="KW-1185">Reference proteome</keyword>
<dbReference type="EMBL" id="JALJOV010000448">
    <property type="protein sequence ID" value="KAK9863628.1"/>
    <property type="molecule type" value="Genomic_DNA"/>
</dbReference>